<accession>A0AAW5IJP7</accession>
<name>A0AAW5IJP7_9BACT</name>
<sequence>MDNKFKIPTDIEKEAKDYMKDVILMLEDNSLMKNVDNAALTMLARNYSMFIKASKQLEKDGLTVVSDRGNIAPHPAIKIAKDA</sequence>
<dbReference type="InterPro" id="IPR006448">
    <property type="entry name" value="Phage_term_ssu_P27"/>
</dbReference>
<gene>
    <name evidence="1" type="ORF">NNC64_11905</name>
</gene>
<proteinExistence type="predicted"/>
<dbReference type="EMBL" id="JANDWZ010000029">
    <property type="protein sequence ID" value="MCP9565244.1"/>
    <property type="molecule type" value="Genomic_DNA"/>
</dbReference>
<evidence type="ECO:0000313" key="2">
    <source>
        <dbReference type="Proteomes" id="UP001205531"/>
    </source>
</evidence>
<dbReference type="RefSeq" id="WP_254953310.1">
    <property type="nucleotide sequence ID" value="NZ_JANDWY010000025.1"/>
</dbReference>
<organism evidence="1 2">
    <name type="scientific">Segatella copri</name>
    <dbReference type="NCBI Taxonomy" id="165179"/>
    <lineage>
        <taxon>Bacteria</taxon>
        <taxon>Pseudomonadati</taxon>
        <taxon>Bacteroidota</taxon>
        <taxon>Bacteroidia</taxon>
        <taxon>Bacteroidales</taxon>
        <taxon>Prevotellaceae</taxon>
        <taxon>Segatella</taxon>
    </lineage>
</organism>
<dbReference type="Pfam" id="PF05119">
    <property type="entry name" value="Terminase_4"/>
    <property type="match status" value="1"/>
</dbReference>
<evidence type="ECO:0000313" key="1">
    <source>
        <dbReference type="EMBL" id="MCP9565244.1"/>
    </source>
</evidence>
<dbReference type="AlphaFoldDB" id="A0AAW5IJP7"/>
<dbReference type="Proteomes" id="UP001205531">
    <property type="component" value="Unassembled WGS sequence"/>
</dbReference>
<comment type="caution">
    <text evidence="1">The sequence shown here is derived from an EMBL/GenBank/DDBJ whole genome shotgun (WGS) entry which is preliminary data.</text>
</comment>
<protein>
    <submittedName>
        <fullName evidence="1">P27 family phage terminase small subunit</fullName>
    </submittedName>
</protein>
<reference evidence="1" key="1">
    <citation type="submission" date="2022-07" db="EMBL/GenBank/DDBJ databases">
        <title>Prevotella copri.</title>
        <authorList>
            <person name="Yang C."/>
        </authorList>
    </citation>
    <scope>NUCLEOTIDE SEQUENCE</scope>
    <source>
        <strain evidence="1">HF2107</strain>
    </source>
</reference>